<feature type="region of interest" description="Disordered" evidence="1">
    <location>
        <begin position="336"/>
        <end position="361"/>
    </location>
</feature>
<evidence type="ECO:0000256" key="1">
    <source>
        <dbReference type="SAM" id="MobiDB-lite"/>
    </source>
</evidence>
<dbReference type="Proteomes" id="UP000887575">
    <property type="component" value="Unassembled WGS sequence"/>
</dbReference>
<protein>
    <submittedName>
        <fullName evidence="4">MAM domain-containing protein</fullName>
    </submittedName>
</protein>
<dbReference type="SUPFAM" id="SSF49899">
    <property type="entry name" value="Concanavalin A-like lectins/glucanases"/>
    <property type="match status" value="1"/>
</dbReference>
<feature type="signal peptide" evidence="2">
    <location>
        <begin position="1"/>
        <end position="20"/>
    </location>
</feature>
<organism evidence="3 4">
    <name type="scientific">Mesorhabditis belari</name>
    <dbReference type="NCBI Taxonomy" id="2138241"/>
    <lineage>
        <taxon>Eukaryota</taxon>
        <taxon>Metazoa</taxon>
        <taxon>Ecdysozoa</taxon>
        <taxon>Nematoda</taxon>
        <taxon>Chromadorea</taxon>
        <taxon>Rhabditida</taxon>
        <taxon>Rhabditina</taxon>
        <taxon>Rhabditomorpha</taxon>
        <taxon>Rhabditoidea</taxon>
        <taxon>Rhabditidae</taxon>
        <taxon>Mesorhabditinae</taxon>
        <taxon>Mesorhabditis</taxon>
    </lineage>
</organism>
<evidence type="ECO:0000256" key="2">
    <source>
        <dbReference type="SAM" id="SignalP"/>
    </source>
</evidence>
<proteinExistence type="predicted"/>
<evidence type="ECO:0000313" key="3">
    <source>
        <dbReference type="Proteomes" id="UP000887575"/>
    </source>
</evidence>
<keyword evidence="3" id="KW-1185">Reference proteome</keyword>
<dbReference type="WBParaSite" id="MBELARI_LOCUS17517">
    <property type="protein sequence ID" value="MBELARI_LOCUS17517"/>
    <property type="gene ID" value="MBELARI_LOCUS17517"/>
</dbReference>
<feature type="compositionally biased region" description="Polar residues" evidence="1">
    <location>
        <begin position="337"/>
        <end position="346"/>
    </location>
</feature>
<evidence type="ECO:0000313" key="4">
    <source>
        <dbReference type="WBParaSite" id="MBELARI_LOCUS17517"/>
    </source>
</evidence>
<feature type="compositionally biased region" description="Basic and acidic residues" evidence="1">
    <location>
        <begin position="347"/>
        <end position="361"/>
    </location>
</feature>
<dbReference type="InterPro" id="IPR013320">
    <property type="entry name" value="ConA-like_dom_sf"/>
</dbReference>
<sequence length="545" mass="60889">MPILLTNFLLLFISLKVADSCTPFNSGTADLSGVNVGGTQAPPALPFLGIAGLESNRALGVDNKPALPIATGNQNSIVSASQLFCYDFDEKCRWKNMDGILVDELDWFQGIGYLDENRIQVATGTRITPEGYYAIAASERVLGMTGKAILVSDVIQCQRGMADLKFSYWTSPKVQLRVCTKKINRLLPDYEQCSGPIEDGDPGPALIPIPDQGQDSFQIYIIAENFVWQAIGMQGGFAVIDSIEYRGQMCGEDYSHEEPQGFTSEEIFEETPPPLPPVPNFSAERFPTLVENQKRDNEVKEYPYELPKKIKIHKLEFGPEDIEALARHFRDEPRYTLESTDSANIKESSKDFPQKDEVTNSDEELKRLHVKAAKIDANDMDMIGNNTTIDESEVKAVEIPDACEILSCPYNKGACIEYTKQGGWLVSDSPVGNPLTGIRGDATVLPYNKDGSFAYLEGPKNFARLVTPAFDLAHDVYFVFAYHKAPTITKESRRWFREGKVLQRALYQYIAFEVRNLTSNNYIGIDELMILDSKRQPFCAQSELN</sequence>
<feature type="chain" id="PRO_5042145953" evidence="2">
    <location>
        <begin position="21"/>
        <end position="545"/>
    </location>
</feature>
<reference evidence="4" key="1">
    <citation type="submission" date="2024-02" db="UniProtKB">
        <authorList>
            <consortium name="WormBaseParasite"/>
        </authorList>
    </citation>
    <scope>IDENTIFICATION</scope>
</reference>
<keyword evidence="2" id="KW-0732">Signal</keyword>
<accession>A0AAF3EUP5</accession>
<name>A0AAF3EUP5_9BILA</name>
<dbReference type="AlphaFoldDB" id="A0AAF3EUP5"/>